<name>Q08R74_STIAD</name>
<sequence>MAVPLHGNPALRGSVRLLRLLPLPVPGGVRRGQPAPGPDAGHGEHGGAHHLLADGGARRALREGGQEQHGGADGGAHPADGAGLPRHQGLRVLAQVPRGHAARQALQLPGAPASRGADVLHHLLPLHRPARVPRHHRHGRSGVDGHPGDHPEELRPQQLHRRRAGQHVLAPRGPGVDLPLSDAVSRLGAHPHGRRQRDTLGRAQHAGAPRHGPVLARVGRAPGLHLHHGDHRPHAPAHLRVAAGARHRHREGHPGAAVLHAPHRPQGRQPPGHGRVAALRADHDHGPHGGLRHAVPGLEPSWLARERPEGSQLPGGPGRREARRLARPEAAGFAPVTGFPFTASSRGAEGLFPGAAWRFGLPRRVLESHLDADRERGVGLHLPHRGRAVVLEQEAGGERQRLGQPRRELGLAVDEQARIAEHVGHRLRLFREDDVLGEAIGQREPHPGAAQVHIGQVLADGVVLEARLPQEAERQVRAQGGHPSVGLLLVPPEDAGSRLAQASQFHAPDVVRLRARQQVPAHHLGEAAVSAHLHPRPQRHHLGALGLRLRG</sequence>
<gene>
    <name evidence="2" type="ORF">STIAU_8182</name>
</gene>
<feature type="region of interest" description="Disordered" evidence="1">
    <location>
        <begin position="28"/>
        <end position="50"/>
    </location>
</feature>
<protein>
    <submittedName>
        <fullName evidence="2">Putative DNA-invertase</fullName>
    </submittedName>
</protein>
<feature type="region of interest" description="Disordered" evidence="1">
    <location>
        <begin position="62"/>
        <end position="85"/>
    </location>
</feature>
<feature type="compositionally biased region" description="Basic and acidic residues" evidence="1">
    <location>
        <begin position="141"/>
        <end position="155"/>
    </location>
</feature>
<organism evidence="2 3">
    <name type="scientific">Stigmatella aurantiaca (strain DW4/3-1)</name>
    <dbReference type="NCBI Taxonomy" id="378806"/>
    <lineage>
        <taxon>Bacteria</taxon>
        <taxon>Pseudomonadati</taxon>
        <taxon>Myxococcota</taxon>
        <taxon>Myxococcia</taxon>
        <taxon>Myxococcales</taxon>
        <taxon>Cystobacterineae</taxon>
        <taxon>Archangiaceae</taxon>
        <taxon>Stigmatella</taxon>
    </lineage>
</organism>
<feature type="region of interest" description="Disordered" evidence="1">
    <location>
        <begin position="129"/>
        <end position="215"/>
    </location>
</feature>
<reference evidence="2 3" key="1">
    <citation type="submission" date="2006-04" db="EMBL/GenBank/DDBJ databases">
        <authorList>
            <person name="Nierman W.C."/>
        </authorList>
    </citation>
    <scope>NUCLEOTIDE SEQUENCE [LARGE SCALE GENOMIC DNA]</scope>
    <source>
        <strain evidence="2 3">DW4/3-1</strain>
    </source>
</reference>
<proteinExistence type="predicted"/>
<dbReference type="Proteomes" id="UP000032702">
    <property type="component" value="Unassembled WGS sequence"/>
</dbReference>
<comment type="caution">
    <text evidence="2">The sequence shown here is derived from an EMBL/GenBank/DDBJ whole genome shotgun (WGS) entry which is preliminary data.</text>
</comment>
<evidence type="ECO:0000256" key="1">
    <source>
        <dbReference type="SAM" id="MobiDB-lite"/>
    </source>
</evidence>
<dbReference type="AlphaFoldDB" id="Q08R74"/>
<evidence type="ECO:0000313" key="2">
    <source>
        <dbReference type="EMBL" id="EAU62974.1"/>
    </source>
</evidence>
<evidence type="ECO:0000313" key="3">
    <source>
        <dbReference type="Proteomes" id="UP000032702"/>
    </source>
</evidence>
<feature type="compositionally biased region" description="Basic residues" evidence="1">
    <location>
        <begin position="129"/>
        <end position="140"/>
    </location>
</feature>
<dbReference type="EMBL" id="AAMD01000191">
    <property type="protein sequence ID" value="EAU62974.1"/>
    <property type="molecule type" value="Genomic_DNA"/>
</dbReference>
<accession>Q08R74</accession>